<name>A0A0F9AT59_9ZZZZ</name>
<accession>A0A0F9AT59</accession>
<dbReference type="EMBL" id="LAZR01053033">
    <property type="protein sequence ID" value="KKK81639.1"/>
    <property type="molecule type" value="Genomic_DNA"/>
</dbReference>
<dbReference type="AlphaFoldDB" id="A0A0F9AT59"/>
<sequence length="52" mass="5882">MKKNSQREIMSELNRRVREGRETRKVSKGAMKGSLTGIGFAVVDERTKEKAS</sequence>
<comment type="caution">
    <text evidence="1">The sequence shown here is derived from an EMBL/GenBank/DDBJ whole genome shotgun (WGS) entry which is preliminary data.</text>
</comment>
<reference evidence="1" key="1">
    <citation type="journal article" date="2015" name="Nature">
        <title>Complex archaea that bridge the gap between prokaryotes and eukaryotes.</title>
        <authorList>
            <person name="Spang A."/>
            <person name="Saw J.H."/>
            <person name="Jorgensen S.L."/>
            <person name="Zaremba-Niedzwiedzka K."/>
            <person name="Martijn J."/>
            <person name="Lind A.E."/>
            <person name="van Eijk R."/>
            <person name="Schleper C."/>
            <person name="Guy L."/>
            <person name="Ettema T.J."/>
        </authorList>
    </citation>
    <scope>NUCLEOTIDE SEQUENCE</scope>
</reference>
<gene>
    <name evidence="1" type="ORF">LCGC14_2811420</name>
</gene>
<protein>
    <submittedName>
        <fullName evidence="1">Uncharacterized protein</fullName>
    </submittedName>
</protein>
<organism evidence="1">
    <name type="scientific">marine sediment metagenome</name>
    <dbReference type="NCBI Taxonomy" id="412755"/>
    <lineage>
        <taxon>unclassified sequences</taxon>
        <taxon>metagenomes</taxon>
        <taxon>ecological metagenomes</taxon>
    </lineage>
</organism>
<evidence type="ECO:0000313" key="1">
    <source>
        <dbReference type="EMBL" id="KKK81639.1"/>
    </source>
</evidence>
<proteinExistence type="predicted"/>